<feature type="compositionally biased region" description="Polar residues" evidence="2">
    <location>
        <begin position="349"/>
        <end position="369"/>
    </location>
</feature>
<dbReference type="InterPro" id="IPR011761">
    <property type="entry name" value="ATP-grasp"/>
</dbReference>
<evidence type="ECO:0000313" key="5">
    <source>
        <dbReference type="Proteomes" id="UP000245880"/>
    </source>
</evidence>
<evidence type="ECO:0000256" key="2">
    <source>
        <dbReference type="SAM" id="MobiDB-lite"/>
    </source>
</evidence>
<dbReference type="GO" id="GO:0005524">
    <property type="term" value="F:ATP binding"/>
    <property type="evidence" value="ECO:0007669"/>
    <property type="project" value="UniProtKB-UniRule"/>
</dbReference>
<proteinExistence type="predicted"/>
<evidence type="ECO:0000313" key="4">
    <source>
        <dbReference type="EMBL" id="PWJ58877.1"/>
    </source>
</evidence>
<keyword evidence="5" id="KW-1185">Reference proteome</keyword>
<protein>
    <recommendedName>
        <fullName evidence="3">ATP-grasp domain-containing protein</fullName>
    </recommendedName>
</protein>
<feature type="domain" description="ATP-grasp" evidence="3">
    <location>
        <begin position="92"/>
        <end position="288"/>
    </location>
</feature>
<name>A0A316B8H1_9BACT</name>
<dbReference type="GO" id="GO:0046872">
    <property type="term" value="F:metal ion binding"/>
    <property type="evidence" value="ECO:0007669"/>
    <property type="project" value="InterPro"/>
</dbReference>
<dbReference type="RefSeq" id="WP_211319995.1">
    <property type="nucleotide sequence ID" value="NZ_QGDT01000003.1"/>
</dbReference>
<comment type="caution">
    <text evidence="4">The sequence shown here is derived from an EMBL/GenBank/DDBJ whole genome shotgun (WGS) entry which is preliminary data.</text>
</comment>
<dbReference type="PROSITE" id="PS50975">
    <property type="entry name" value="ATP_GRASP"/>
    <property type="match status" value="1"/>
</dbReference>
<keyword evidence="1" id="KW-0547">Nucleotide-binding</keyword>
<dbReference type="SUPFAM" id="SSF56059">
    <property type="entry name" value="Glutathione synthetase ATP-binding domain-like"/>
    <property type="match status" value="1"/>
</dbReference>
<dbReference type="EMBL" id="QGDT01000003">
    <property type="protein sequence ID" value="PWJ58877.1"/>
    <property type="molecule type" value="Genomic_DNA"/>
</dbReference>
<gene>
    <name evidence="4" type="ORF">CLV98_103244</name>
</gene>
<organism evidence="4 5">
    <name type="scientific">Dyadobacter jejuensis</name>
    <dbReference type="NCBI Taxonomy" id="1082580"/>
    <lineage>
        <taxon>Bacteria</taxon>
        <taxon>Pseudomonadati</taxon>
        <taxon>Bacteroidota</taxon>
        <taxon>Cytophagia</taxon>
        <taxon>Cytophagales</taxon>
        <taxon>Spirosomataceae</taxon>
        <taxon>Dyadobacter</taxon>
    </lineage>
</organism>
<dbReference type="AlphaFoldDB" id="A0A316B8H1"/>
<dbReference type="Proteomes" id="UP000245880">
    <property type="component" value="Unassembled WGS sequence"/>
</dbReference>
<reference evidence="4 5" key="1">
    <citation type="submission" date="2018-03" db="EMBL/GenBank/DDBJ databases">
        <title>Genomic Encyclopedia of Archaeal and Bacterial Type Strains, Phase II (KMG-II): from individual species to whole genera.</title>
        <authorList>
            <person name="Goeker M."/>
        </authorList>
    </citation>
    <scope>NUCLEOTIDE SEQUENCE [LARGE SCALE GENOMIC DNA]</scope>
    <source>
        <strain evidence="4 5">DSM 100346</strain>
    </source>
</reference>
<accession>A0A316B8H1</accession>
<feature type="region of interest" description="Disordered" evidence="2">
    <location>
        <begin position="318"/>
        <end position="369"/>
    </location>
</feature>
<evidence type="ECO:0000256" key="1">
    <source>
        <dbReference type="PROSITE-ProRule" id="PRU00409"/>
    </source>
</evidence>
<feature type="compositionally biased region" description="Basic and acidic residues" evidence="2">
    <location>
        <begin position="321"/>
        <end position="336"/>
    </location>
</feature>
<keyword evidence="1" id="KW-0067">ATP-binding</keyword>
<sequence>MKKIGVLFGSENTFPHAVIDRINGKNIPGILAESVQIDMVSNGHPLGYAVIVDRIAQEIPFYSAFLKNAALGGTAVLNNPFWTGMDEHYFNNSLAEKIGISVPKTVLLPSKERPDGTNENSFRNLAFPMAWEEMFRQIGFPAMLKPHRNRMGTKTFRVLNPQDLWNKHEQTGQEAMLLQQEINFEAYYRCICVDRKEVLIMPYEPRHPHHLRYAIEMPAATPEHQQVLDRMKNDTLRLNEALGYDMNAVEFAVKDHVPYAINFCNPSPDVDMYSVGPDYFEWIVEATANMAIARAQKVEPNQTNLTWGTFLRESILGSAIDHPEKPTPKARRESTSPKKAGTKAPMSAKKSTTSKKPGGAASNQDLPAD</sequence>
<dbReference type="Gene3D" id="3.30.470.20">
    <property type="entry name" value="ATP-grasp fold, B domain"/>
    <property type="match status" value="1"/>
</dbReference>
<evidence type="ECO:0000259" key="3">
    <source>
        <dbReference type="PROSITE" id="PS50975"/>
    </source>
</evidence>